<dbReference type="Pfam" id="PF09270">
    <property type="entry name" value="BTD"/>
    <property type="match status" value="1"/>
</dbReference>
<name>A0A3Q3DHB2_HIPCM</name>
<evidence type="ECO:0000256" key="6">
    <source>
        <dbReference type="ARBA" id="ARBA00023242"/>
    </source>
</evidence>
<proteinExistence type="inferred from homology"/>
<evidence type="ECO:0000259" key="7">
    <source>
        <dbReference type="SMART" id="SM01267"/>
    </source>
</evidence>
<dbReference type="GO" id="GO:0005634">
    <property type="term" value="C:nucleus"/>
    <property type="evidence" value="ECO:0007669"/>
    <property type="project" value="UniProtKB-SubCell"/>
</dbReference>
<dbReference type="InterPro" id="IPR008967">
    <property type="entry name" value="p53-like_TF_DNA-bd_sf"/>
</dbReference>
<organism evidence="9 10">
    <name type="scientific">Hippocampus comes</name>
    <name type="common">Tiger tail seahorse</name>
    <dbReference type="NCBI Taxonomy" id="109280"/>
    <lineage>
        <taxon>Eukaryota</taxon>
        <taxon>Metazoa</taxon>
        <taxon>Chordata</taxon>
        <taxon>Craniata</taxon>
        <taxon>Vertebrata</taxon>
        <taxon>Euteleostomi</taxon>
        <taxon>Actinopterygii</taxon>
        <taxon>Neopterygii</taxon>
        <taxon>Teleostei</taxon>
        <taxon>Neoteleostei</taxon>
        <taxon>Acanthomorphata</taxon>
        <taxon>Syngnathiaria</taxon>
        <taxon>Syngnathiformes</taxon>
        <taxon>Syngnathoidei</taxon>
        <taxon>Syngnathidae</taxon>
        <taxon>Hippocampus</taxon>
    </lineage>
</organism>
<comment type="subcellular location">
    <subcellularLocation>
        <location evidence="1">Nucleus</location>
    </subcellularLocation>
</comment>
<protein>
    <submittedName>
        <fullName evidence="9">Recombination signal binding protein for immunoglobulin kappa J region like</fullName>
    </submittedName>
</protein>
<dbReference type="Proteomes" id="UP000264820">
    <property type="component" value="Unplaced"/>
</dbReference>
<dbReference type="AlphaFoldDB" id="A0A3Q3DHB2"/>
<evidence type="ECO:0000256" key="2">
    <source>
        <dbReference type="ARBA" id="ARBA00009704"/>
    </source>
</evidence>
<dbReference type="SUPFAM" id="SSF81296">
    <property type="entry name" value="E set domains"/>
    <property type="match status" value="1"/>
</dbReference>
<evidence type="ECO:0000313" key="10">
    <source>
        <dbReference type="Proteomes" id="UP000264820"/>
    </source>
</evidence>
<dbReference type="InterPro" id="IPR014756">
    <property type="entry name" value="Ig_E-set"/>
</dbReference>
<sequence>MKNVTDDPLHPIRRAEPACQSFAPRGGALDHQSVVILHAKVAQKSYGNEKRFFCPPPCVYIGGNIWRLIQDLLQGECLSGACAGGGVRGYMCVDTAALTHSDAHKLNFETLPNMTGMLACSKSLFISDQDKRKHFRLLLRLFLEVGSVRQEVGSIKQEVGSFHSRLIKVISKPSQKRQTMKNADLCISACSRVALFNRLRSQTVNTRYLAVEGGAFVASARQWTAFTITLGVGHFSPRQRHVSLVVGVCQGRTVRGRVPFFFKVIRKVNKQHAVLSVDEPVSQLHKCALEMRDTPQAFLAVANDAVVLHQATPSTREAGRVLLNDGSCWTVIGVEVVEFGFCQADAAYVRTPVTPFPDVTGLEVSGGGHAATLEVHGENLGPHLKVCFGRSEVDTVFKSTKCLVCVVPDVCALWCGCRGNGSCHSGSGAVTVPISLRRPCDGVVYRTAFSFTYTPELERPRRPTTPAGGVFVHDARGTPAATRHDDALLDSIHHEFTRTNFHLFLQP</sequence>
<evidence type="ECO:0000259" key="8">
    <source>
        <dbReference type="SMART" id="SM01268"/>
    </source>
</evidence>
<keyword evidence="6" id="KW-0539">Nucleus</keyword>
<evidence type="ECO:0000256" key="3">
    <source>
        <dbReference type="ARBA" id="ARBA00023015"/>
    </source>
</evidence>
<dbReference type="InterPro" id="IPR037095">
    <property type="entry name" value="RBP-J/Cbf11_DNA-bd_sf"/>
</dbReference>
<keyword evidence="4" id="KW-0238">DNA-binding</keyword>
<dbReference type="Pfam" id="PF20144">
    <property type="entry name" value="TIG_SUH"/>
    <property type="match status" value="1"/>
</dbReference>
<comment type="similarity">
    <text evidence="2">Belongs to the Su(H) family.</text>
</comment>
<dbReference type="Pfam" id="PF09271">
    <property type="entry name" value="LAG1-DNAbind"/>
    <property type="match status" value="1"/>
</dbReference>
<dbReference type="Gene3D" id="2.80.10.50">
    <property type="match status" value="1"/>
</dbReference>
<dbReference type="GO" id="GO:0001228">
    <property type="term" value="F:DNA-binding transcription activator activity, RNA polymerase II-specific"/>
    <property type="evidence" value="ECO:0007669"/>
    <property type="project" value="InterPro"/>
</dbReference>
<dbReference type="PANTHER" id="PTHR10665">
    <property type="entry name" value="RECOMBINING BINDING PROTEIN SUPPRESSOR OF HAIRLESS"/>
    <property type="match status" value="1"/>
</dbReference>
<dbReference type="SMART" id="SM01267">
    <property type="entry name" value="LAG1_DNAbind"/>
    <property type="match status" value="1"/>
</dbReference>
<dbReference type="InterPro" id="IPR036358">
    <property type="entry name" value="BTD_sf"/>
</dbReference>
<evidence type="ECO:0000256" key="4">
    <source>
        <dbReference type="ARBA" id="ARBA00023125"/>
    </source>
</evidence>
<reference evidence="9" key="2">
    <citation type="submission" date="2025-09" db="UniProtKB">
        <authorList>
            <consortium name="Ensembl"/>
        </authorList>
    </citation>
    <scope>IDENTIFICATION</scope>
</reference>
<keyword evidence="3" id="KW-0805">Transcription regulation</keyword>
<dbReference type="STRING" id="109280.ENSHCOP00000012180"/>
<dbReference type="SUPFAM" id="SSF49417">
    <property type="entry name" value="p53-like transcription factors"/>
    <property type="match status" value="1"/>
</dbReference>
<keyword evidence="5" id="KW-0804">Transcription</keyword>
<evidence type="ECO:0000256" key="5">
    <source>
        <dbReference type="ARBA" id="ARBA00023163"/>
    </source>
</evidence>
<dbReference type="GO" id="GO:0000978">
    <property type="term" value="F:RNA polymerase II cis-regulatory region sequence-specific DNA binding"/>
    <property type="evidence" value="ECO:0007669"/>
    <property type="project" value="InterPro"/>
</dbReference>
<reference evidence="9" key="1">
    <citation type="submission" date="2025-08" db="UniProtKB">
        <authorList>
            <consortium name="Ensembl"/>
        </authorList>
    </citation>
    <scope>IDENTIFICATION</scope>
</reference>
<feature type="domain" description="RBP-J/Cbf11/Cbf12 DNA binding" evidence="7">
    <location>
        <begin position="33"/>
        <end position="184"/>
    </location>
</feature>
<dbReference type="Gene3D" id="2.60.40.10">
    <property type="entry name" value="Immunoglobulins"/>
    <property type="match status" value="1"/>
</dbReference>
<evidence type="ECO:0000256" key="1">
    <source>
        <dbReference type="ARBA" id="ARBA00004123"/>
    </source>
</evidence>
<dbReference type="SUPFAM" id="SSF110217">
    <property type="entry name" value="DNA-binding protein LAG-1 (CSL)"/>
    <property type="match status" value="1"/>
</dbReference>
<dbReference type="InterPro" id="IPR038007">
    <property type="entry name" value="RBP-Jkappa_IPT"/>
</dbReference>
<dbReference type="InterPro" id="IPR015351">
    <property type="entry name" value="RBP-J/Cbf11/Cbf12_DNA-bd"/>
</dbReference>
<keyword evidence="10" id="KW-1185">Reference proteome</keyword>
<feature type="domain" description="Beta-trefoil DNA-binding" evidence="8">
    <location>
        <begin position="185"/>
        <end position="329"/>
    </location>
</feature>
<dbReference type="InterPro" id="IPR013783">
    <property type="entry name" value="Ig-like_fold"/>
</dbReference>
<dbReference type="InterPro" id="IPR015350">
    <property type="entry name" value="Beta-trefoil_DNA-bd_dom"/>
</dbReference>
<dbReference type="InterPro" id="IPR040159">
    <property type="entry name" value="CLS_fam"/>
</dbReference>
<accession>A0A3Q3DHB2</accession>
<dbReference type="SMART" id="SM01268">
    <property type="entry name" value="BTD"/>
    <property type="match status" value="1"/>
</dbReference>
<dbReference type="Gene3D" id="2.60.40.1450">
    <property type="entry name" value="LAG1, DNA binding domain"/>
    <property type="match status" value="1"/>
</dbReference>
<dbReference type="OMA" id="SCHVSLY"/>
<evidence type="ECO:0000313" key="9">
    <source>
        <dbReference type="Ensembl" id="ENSHCOP00000012180.1"/>
    </source>
</evidence>
<dbReference type="Ensembl" id="ENSHCOT00000019136.1">
    <property type="protein sequence ID" value="ENSHCOP00000012180.1"/>
    <property type="gene ID" value="ENSHCOG00000015360.1"/>
</dbReference>
<dbReference type="GO" id="GO:0007399">
    <property type="term" value="P:nervous system development"/>
    <property type="evidence" value="ECO:0007669"/>
    <property type="project" value="UniProtKB-ARBA"/>
</dbReference>
<dbReference type="GeneTree" id="ENSGT00390000005197"/>